<dbReference type="EMBL" id="BLXT01003724">
    <property type="protein sequence ID" value="GFO03221.1"/>
    <property type="molecule type" value="Genomic_DNA"/>
</dbReference>
<reference evidence="1 2" key="1">
    <citation type="journal article" date="2021" name="Elife">
        <title>Chloroplast acquisition without the gene transfer in kleptoplastic sea slugs, Plakobranchus ocellatus.</title>
        <authorList>
            <person name="Maeda T."/>
            <person name="Takahashi S."/>
            <person name="Yoshida T."/>
            <person name="Shimamura S."/>
            <person name="Takaki Y."/>
            <person name="Nagai Y."/>
            <person name="Toyoda A."/>
            <person name="Suzuki Y."/>
            <person name="Arimoto A."/>
            <person name="Ishii H."/>
            <person name="Satoh N."/>
            <person name="Nishiyama T."/>
            <person name="Hasebe M."/>
            <person name="Maruyama T."/>
            <person name="Minagawa J."/>
            <person name="Obokata J."/>
            <person name="Shigenobu S."/>
        </authorList>
    </citation>
    <scope>NUCLEOTIDE SEQUENCE [LARGE SCALE GENOMIC DNA]</scope>
</reference>
<gene>
    <name evidence="1" type="ORF">PoB_002972600</name>
</gene>
<evidence type="ECO:0000313" key="1">
    <source>
        <dbReference type="EMBL" id="GFO03221.1"/>
    </source>
</evidence>
<protein>
    <submittedName>
        <fullName evidence="1">Uncharacterized protein</fullName>
    </submittedName>
</protein>
<organism evidence="1 2">
    <name type="scientific">Plakobranchus ocellatus</name>
    <dbReference type="NCBI Taxonomy" id="259542"/>
    <lineage>
        <taxon>Eukaryota</taxon>
        <taxon>Metazoa</taxon>
        <taxon>Spiralia</taxon>
        <taxon>Lophotrochozoa</taxon>
        <taxon>Mollusca</taxon>
        <taxon>Gastropoda</taxon>
        <taxon>Heterobranchia</taxon>
        <taxon>Euthyneura</taxon>
        <taxon>Panpulmonata</taxon>
        <taxon>Sacoglossa</taxon>
        <taxon>Placobranchoidea</taxon>
        <taxon>Plakobranchidae</taxon>
        <taxon>Plakobranchus</taxon>
    </lineage>
</organism>
<accession>A0AAV3ZW87</accession>
<proteinExistence type="predicted"/>
<dbReference type="Proteomes" id="UP000735302">
    <property type="component" value="Unassembled WGS sequence"/>
</dbReference>
<comment type="caution">
    <text evidence="1">The sequence shown here is derived from an EMBL/GenBank/DDBJ whole genome shotgun (WGS) entry which is preliminary data.</text>
</comment>
<evidence type="ECO:0000313" key="2">
    <source>
        <dbReference type="Proteomes" id="UP000735302"/>
    </source>
</evidence>
<name>A0AAV3ZW87_9GAST</name>
<dbReference type="AlphaFoldDB" id="A0AAV3ZW87"/>
<sequence length="87" mass="9762">MRQAISRIVTVEIAVYRYSLERLKLFINELHWESFFKNASSPGKRSSPYSSSIINSSSASVKGRVYVVALALCLESGSPIHHQTMDD</sequence>
<keyword evidence="2" id="KW-1185">Reference proteome</keyword>